<accession>A0A9P5MUU6</accession>
<dbReference type="Pfam" id="PF06090">
    <property type="entry name" value="Ins_P5_2-kin"/>
    <property type="match status" value="1"/>
</dbReference>
<reference evidence="9" key="1">
    <citation type="submission" date="2019-10" db="EMBL/GenBank/DDBJ databases">
        <authorList>
            <consortium name="DOE Joint Genome Institute"/>
            <person name="Kuo A."/>
            <person name="Miyauchi S."/>
            <person name="Kiss E."/>
            <person name="Drula E."/>
            <person name="Kohler A."/>
            <person name="Sanchez-Garcia M."/>
            <person name="Andreopoulos B."/>
            <person name="Barry K.W."/>
            <person name="Bonito G."/>
            <person name="Buee M."/>
            <person name="Carver A."/>
            <person name="Chen C."/>
            <person name="Cichocki N."/>
            <person name="Clum A."/>
            <person name="Culley D."/>
            <person name="Crous P.W."/>
            <person name="Fauchery L."/>
            <person name="Girlanda M."/>
            <person name="Hayes R."/>
            <person name="Keri Z."/>
            <person name="LaButti K."/>
            <person name="Lipzen A."/>
            <person name="Lombard V."/>
            <person name="Magnuson J."/>
            <person name="Maillard F."/>
            <person name="Morin E."/>
            <person name="Murat C."/>
            <person name="Nolan M."/>
            <person name="Ohm R."/>
            <person name="Pangilinan J."/>
            <person name="Pereira M."/>
            <person name="Perotto S."/>
            <person name="Peter M."/>
            <person name="Riley R."/>
            <person name="Sitrit Y."/>
            <person name="Stielow B."/>
            <person name="Szollosi G."/>
            <person name="Zifcakova L."/>
            <person name="Stursova M."/>
            <person name="Spatafora J.W."/>
            <person name="Tedersoo L."/>
            <person name="Vaario L.-M."/>
            <person name="Yamada A."/>
            <person name="Yan M."/>
            <person name="Wang P."/>
            <person name="Xu J."/>
            <person name="Bruns T."/>
            <person name="Baldrian P."/>
            <person name="Vilgalys R."/>
            <person name="Henrissat B."/>
            <person name="Grigoriev I.V."/>
            <person name="Hibbett D."/>
            <person name="Nagy L.G."/>
            <person name="Martin F.M."/>
        </authorList>
    </citation>
    <scope>NUCLEOTIDE SEQUENCE</scope>
    <source>
        <strain evidence="9">Prilba</strain>
    </source>
</reference>
<proteinExistence type="predicted"/>
<protein>
    <recommendedName>
        <fullName evidence="3 8">Inositol-pentakisphosphate 2-kinase</fullName>
        <ecNumber evidence="2 8">2.7.1.158</ecNumber>
    </recommendedName>
</protein>
<evidence type="ECO:0000313" key="9">
    <source>
        <dbReference type="EMBL" id="KAF8479174.1"/>
    </source>
</evidence>
<keyword evidence="7 8" id="KW-0067">ATP-binding</keyword>
<dbReference type="Proteomes" id="UP000759537">
    <property type="component" value="Unassembled WGS sequence"/>
</dbReference>
<evidence type="ECO:0000256" key="8">
    <source>
        <dbReference type="RuleBase" id="RU364126"/>
    </source>
</evidence>
<dbReference type="EMBL" id="WHVB01000010">
    <property type="protein sequence ID" value="KAF8479174.1"/>
    <property type="molecule type" value="Genomic_DNA"/>
</dbReference>
<keyword evidence="4 8" id="KW-0808">Transferase</keyword>
<dbReference type="InterPro" id="IPR043001">
    <property type="entry name" value="IP5_2-K_N_lobe"/>
</dbReference>
<dbReference type="PANTHER" id="PTHR14456:SF2">
    <property type="entry name" value="INOSITOL-PENTAKISPHOSPHATE 2-KINASE"/>
    <property type="match status" value="1"/>
</dbReference>
<comment type="domain">
    <text evidence="8">The EXKPK motif is conserved in inositol-pentakisphosphate 2-kinases of both family 1 and 2.</text>
</comment>
<gene>
    <name evidence="9" type="ORF">DFH94DRAFT_748095</name>
</gene>
<dbReference type="Gene3D" id="3.30.200.110">
    <property type="entry name" value="Inositol-pentakisphosphate 2-kinase, N-lobe"/>
    <property type="match status" value="1"/>
</dbReference>
<dbReference type="GO" id="GO:0032958">
    <property type="term" value="P:inositol phosphate biosynthetic process"/>
    <property type="evidence" value="ECO:0007669"/>
    <property type="project" value="TreeGrafter"/>
</dbReference>
<reference evidence="9" key="2">
    <citation type="journal article" date="2020" name="Nat. Commun.">
        <title>Large-scale genome sequencing of mycorrhizal fungi provides insights into the early evolution of symbiotic traits.</title>
        <authorList>
            <person name="Miyauchi S."/>
            <person name="Kiss E."/>
            <person name="Kuo A."/>
            <person name="Drula E."/>
            <person name="Kohler A."/>
            <person name="Sanchez-Garcia M."/>
            <person name="Morin E."/>
            <person name="Andreopoulos B."/>
            <person name="Barry K.W."/>
            <person name="Bonito G."/>
            <person name="Buee M."/>
            <person name="Carver A."/>
            <person name="Chen C."/>
            <person name="Cichocki N."/>
            <person name="Clum A."/>
            <person name="Culley D."/>
            <person name="Crous P.W."/>
            <person name="Fauchery L."/>
            <person name="Girlanda M."/>
            <person name="Hayes R.D."/>
            <person name="Keri Z."/>
            <person name="LaButti K."/>
            <person name="Lipzen A."/>
            <person name="Lombard V."/>
            <person name="Magnuson J."/>
            <person name="Maillard F."/>
            <person name="Murat C."/>
            <person name="Nolan M."/>
            <person name="Ohm R.A."/>
            <person name="Pangilinan J."/>
            <person name="Pereira M.F."/>
            <person name="Perotto S."/>
            <person name="Peter M."/>
            <person name="Pfister S."/>
            <person name="Riley R."/>
            <person name="Sitrit Y."/>
            <person name="Stielow J.B."/>
            <person name="Szollosi G."/>
            <person name="Zifcakova L."/>
            <person name="Stursova M."/>
            <person name="Spatafora J.W."/>
            <person name="Tedersoo L."/>
            <person name="Vaario L.M."/>
            <person name="Yamada A."/>
            <person name="Yan M."/>
            <person name="Wang P."/>
            <person name="Xu J."/>
            <person name="Bruns T."/>
            <person name="Baldrian P."/>
            <person name="Vilgalys R."/>
            <person name="Dunand C."/>
            <person name="Henrissat B."/>
            <person name="Grigoriev I.V."/>
            <person name="Hibbett D."/>
            <person name="Nagy L.G."/>
            <person name="Martin F.M."/>
        </authorList>
    </citation>
    <scope>NUCLEOTIDE SEQUENCE</scope>
    <source>
        <strain evidence="9">Prilba</strain>
    </source>
</reference>
<keyword evidence="6 8" id="KW-0418">Kinase</keyword>
<evidence type="ECO:0000256" key="3">
    <source>
        <dbReference type="ARBA" id="ARBA00014846"/>
    </source>
</evidence>
<sequence>MAFCLSQTSPTRWKYISEGGATIVFSYNGPHHPVLTGKVLRLRKAPREGHWPPQDENPDLTVAFQQNVISRLLDPSYLPDLQTIPLQAEWVDALSIYHESFRPRERRGISVIDRSRHTGVLAPDLIGGLSCAVEVKPKWGFLPNCRHLSPESKPIKTRTCRTCMHAHLKKTEGVNAAMQFCPLDLFSGSKVRLECAIEGLWNSWIQSNGSINNLRIFSHGKIVLPSDVGHRVSQMTALKRILGVGANLASVVARNPLFVR</sequence>
<evidence type="ECO:0000313" key="10">
    <source>
        <dbReference type="Proteomes" id="UP000759537"/>
    </source>
</evidence>
<dbReference type="EC" id="2.7.1.158" evidence="2 8"/>
<comment type="catalytic activity">
    <reaction evidence="1 8">
        <text>1D-myo-inositol 1,3,4,5,6-pentakisphosphate + ATP = 1D-myo-inositol hexakisphosphate + ADP + H(+)</text>
        <dbReference type="Rhea" id="RHEA:20313"/>
        <dbReference type="ChEBI" id="CHEBI:15378"/>
        <dbReference type="ChEBI" id="CHEBI:30616"/>
        <dbReference type="ChEBI" id="CHEBI:57733"/>
        <dbReference type="ChEBI" id="CHEBI:58130"/>
        <dbReference type="ChEBI" id="CHEBI:456216"/>
        <dbReference type="EC" id="2.7.1.158"/>
    </reaction>
</comment>
<evidence type="ECO:0000256" key="5">
    <source>
        <dbReference type="ARBA" id="ARBA00022741"/>
    </source>
</evidence>
<evidence type="ECO:0000256" key="4">
    <source>
        <dbReference type="ARBA" id="ARBA00022679"/>
    </source>
</evidence>
<keyword evidence="5 8" id="KW-0547">Nucleotide-binding</keyword>
<evidence type="ECO:0000256" key="6">
    <source>
        <dbReference type="ARBA" id="ARBA00022777"/>
    </source>
</evidence>
<dbReference type="GO" id="GO:0035299">
    <property type="term" value="F:inositol-1,3,4,5,6-pentakisphosphate 2-kinase activity"/>
    <property type="evidence" value="ECO:0007669"/>
    <property type="project" value="UniProtKB-EC"/>
</dbReference>
<keyword evidence="10" id="KW-1185">Reference proteome</keyword>
<dbReference type="AlphaFoldDB" id="A0A9P5MUU6"/>
<dbReference type="GO" id="GO:0005634">
    <property type="term" value="C:nucleus"/>
    <property type="evidence" value="ECO:0007669"/>
    <property type="project" value="TreeGrafter"/>
</dbReference>
<evidence type="ECO:0000256" key="2">
    <source>
        <dbReference type="ARBA" id="ARBA00012023"/>
    </source>
</evidence>
<evidence type="ECO:0000256" key="7">
    <source>
        <dbReference type="ARBA" id="ARBA00022840"/>
    </source>
</evidence>
<comment type="function">
    <text evidence="8">Phosphorylates Ins(1,3,4,5,6)P5 at position 2 to form Ins(1,2,3,4,5,6)P6 (InsP6 or phytate).</text>
</comment>
<dbReference type="GO" id="GO:0005524">
    <property type="term" value="F:ATP binding"/>
    <property type="evidence" value="ECO:0007669"/>
    <property type="project" value="UniProtKB-KW"/>
</dbReference>
<comment type="caution">
    <text evidence="9">The sequence shown here is derived from an EMBL/GenBank/DDBJ whole genome shotgun (WGS) entry which is preliminary data.</text>
</comment>
<dbReference type="OrthoDB" id="272370at2759"/>
<evidence type="ECO:0000256" key="1">
    <source>
        <dbReference type="ARBA" id="ARBA00001774"/>
    </source>
</evidence>
<name>A0A9P5MUU6_9AGAM</name>
<dbReference type="InterPro" id="IPR009286">
    <property type="entry name" value="Ins_P5_2-kin"/>
</dbReference>
<organism evidence="9 10">
    <name type="scientific">Russula ochroleuca</name>
    <dbReference type="NCBI Taxonomy" id="152965"/>
    <lineage>
        <taxon>Eukaryota</taxon>
        <taxon>Fungi</taxon>
        <taxon>Dikarya</taxon>
        <taxon>Basidiomycota</taxon>
        <taxon>Agaricomycotina</taxon>
        <taxon>Agaricomycetes</taxon>
        <taxon>Russulales</taxon>
        <taxon>Russulaceae</taxon>
        <taxon>Russula</taxon>
    </lineage>
</organism>
<dbReference type="PANTHER" id="PTHR14456">
    <property type="entry name" value="INOSITOL POLYPHOSPHATE KINASE 1"/>
    <property type="match status" value="1"/>
</dbReference>